<evidence type="ECO:0000256" key="10">
    <source>
        <dbReference type="SAM" id="SignalP"/>
    </source>
</evidence>
<evidence type="ECO:0000256" key="3">
    <source>
        <dbReference type="ARBA" id="ARBA00022473"/>
    </source>
</evidence>
<evidence type="ECO:0000256" key="1">
    <source>
        <dbReference type="ARBA" id="ARBA00004498"/>
    </source>
</evidence>
<dbReference type="GO" id="GO:0060070">
    <property type="term" value="P:canonical Wnt signaling pathway"/>
    <property type="evidence" value="ECO:0007669"/>
    <property type="project" value="TreeGrafter"/>
</dbReference>
<organism evidence="11 12">
    <name type="scientific">Leptidea sinapis</name>
    <dbReference type="NCBI Taxonomy" id="189913"/>
    <lineage>
        <taxon>Eukaryota</taxon>
        <taxon>Metazoa</taxon>
        <taxon>Ecdysozoa</taxon>
        <taxon>Arthropoda</taxon>
        <taxon>Hexapoda</taxon>
        <taxon>Insecta</taxon>
        <taxon>Pterygota</taxon>
        <taxon>Neoptera</taxon>
        <taxon>Endopterygota</taxon>
        <taxon>Lepidoptera</taxon>
        <taxon>Glossata</taxon>
        <taxon>Ditrysia</taxon>
        <taxon>Papilionoidea</taxon>
        <taxon>Pieridae</taxon>
        <taxon>Dismorphiinae</taxon>
        <taxon>Leptidea</taxon>
    </lineage>
</organism>
<dbReference type="GO" id="GO:0005109">
    <property type="term" value="F:frizzled binding"/>
    <property type="evidence" value="ECO:0007669"/>
    <property type="project" value="TreeGrafter"/>
</dbReference>
<keyword evidence="8" id="KW-0449">Lipoprotein</keyword>
<sequence length="183" mass="20377">MRRGFREAAFLYALTAAGVAHAIARACAQGRLVSCGCDPLGYRTSLDSRGRARPNKWEWSGCSHNLAYGVDFSRKFLDIREKVDDLQSKINVHNNNAGRSILSSHMEVRCKCHGLSGSCQLRTCWRATPDFRIVASTIKRQYRKYQYFEADPAAGGRIGLDQPLKQACSSLKNHPASVKQMPA</sequence>
<dbReference type="EMBL" id="FZQP02003112">
    <property type="protein sequence ID" value="VVC97308.1"/>
    <property type="molecule type" value="Genomic_DNA"/>
</dbReference>
<evidence type="ECO:0000256" key="9">
    <source>
        <dbReference type="RuleBase" id="RU003500"/>
    </source>
</evidence>
<gene>
    <name evidence="11" type="ORF">LSINAPIS_LOCUS8617</name>
</gene>
<evidence type="ECO:0000256" key="2">
    <source>
        <dbReference type="ARBA" id="ARBA00005683"/>
    </source>
</evidence>
<dbReference type="SMART" id="SM00097">
    <property type="entry name" value="WNT1"/>
    <property type="match status" value="1"/>
</dbReference>
<accession>A0A5E4QJM8</accession>
<evidence type="ECO:0000256" key="5">
    <source>
        <dbReference type="ARBA" id="ARBA00022530"/>
    </source>
</evidence>
<reference evidence="11 12" key="1">
    <citation type="submission" date="2017-07" db="EMBL/GenBank/DDBJ databases">
        <authorList>
            <person name="Talla V."/>
            <person name="Backstrom N."/>
        </authorList>
    </citation>
    <scope>NUCLEOTIDE SEQUENCE [LARGE SCALE GENOMIC DNA]</scope>
</reference>
<comment type="function">
    <text evidence="9">Ligand for members of the frizzled family of seven transmembrane receptors.</text>
</comment>
<keyword evidence="4" id="KW-0964">Secreted</keyword>
<evidence type="ECO:0000313" key="11">
    <source>
        <dbReference type="EMBL" id="VVC97308.1"/>
    </source>
</evidence>
<evidence type="ECO:0000313" key="12">
    <source>
        <dbReference type="Proteomes" id="UP000324832"/>
    </source>
</evidence>
<dbReference type="PROSITE" id="PS00246">
    <property type="entry name" value="WNT1"/>
    <property type="match status" value="1"/>
</dbReference>
<keyword evidence="3 9" id="KW-0217">Developmental protein</keyword>
<dbReference type="Proteomes" id="UP000324832">
    <property type="component" value="Unassembled WGS sequence"/>
</dbReference>
<dbReference type="PRINTS" id="PR01349">
    <property type="entry name" value="WNTPROTEIN"/>
</dbReference>
<keyword evidence="5" id="KW-0272">Extracellular matrix</keyword>
<keyword evidence="10" id="KW-0732">Signal</keyword>
<dbReference type="PANTHER" id="PTHR12027">
    <property type="entry name" value="WNT RELATED"/>
    <property type="match status" value="1"/>
</dbReference>
<comment type="similarity">
    <text evidence="2 9">Belongs to the Wnt family.</text>
</comment>
<dbReference type="InterPro" id="IPR018161">
    <property type="entry name" value="Wnt_CS"/>
</dbReference>
<dbReference type="GO" id="GO:0030182">
    <property type="term" value="P:neuron differentiation"/>
    <property type="evidence" value="ECO:0007669"/>
    <property type="project" value="TreeGrafter"/>
</dbReference>
<dbReference type="AlphaFoldDB" id="A0A5E4QJM8"/>
<proteinExistence type="inferred from homology"/>
<evidence type="ECO:0000256" key="4">
    <source>
        <dbReference type="ARBA" id="ARBA00022525"/>
    </source>
</evidence>
<dbReference type="Pfam" id="PF00110">
    <property type="entry name" value="wnt"/>
    <property type="match status" value="1"/>
</dbReference>
<evidence type="ECO:0000256" key="6">
    <source>
        <dbReference type="ARBA" id="ARBA00022687"/>
    </source>
</evidence>
<dbReference type="PANTHER" id="PTHR12027:SF98">
    <property type="entry name" value="PROTEIN WNT"/>
    <property type="match status" value="1"/>
</dbReference>
<dbReference type="GO" id="GO:0005615">
    <property type="term" value="C:extracellular space"/>
    <property type="evidence" value="ECO:0007669"/>
    <property type="project" value="TreeGrafter"/>
</dbReference>
<feature type="signal peptide" evidence="10">
    <location>
        <begin position="1"/>
        <end position="22"/>
    </location>
</feature>
<dbReference type="GO" id="GO:0005125">
    <property type="term" value="F:cytokine activity"/>
    <property type="evidence" value="ECO:0007669"/>
    <property type="project" value="TreeGrafter"/>
</dbReference>
<evidence type="ECO:0000256" key="8">
    <source>
        <dbReference type="ARBA" id="ARBA00023288"/>
    </source>
</evidence>
<keyword evidence="12" id="KW-1185">Reference proteome</keyword>
<protein>
    <recommendedName>
        <fullName evidence="9">Protein Wnt</fullName>
    </recommendedName>
</protein>
<dbReference type="InterPro" id="IPR005817">
    <property type="entry name" value="Wnt"/>
</dbReference>
<name>A0A5E4QJM8_9NEOP</name>
<dbReference type="GO" id="GO:0045165">
    <property type="term" value="P:cell fate commitment"/>
    <property type="evidence" value="ECO:0007669"/>
    <property type="project" value="TreeGrafter"/>
</dbReference>
<feature type="chain" id="PRO_5022705874" description="Protein Wnt" evidence="10">
    <location>
        <begin position="23"/>
        <end position="183"/>
    </location>
</feature>
<keyword evidence="6 9" id="KW-0879">Wnt signaling pathway</keyword>
<keyword evidence="7" id="KW-1015">Disulfide bond</keyword>
<evidence type="ECO:0000256" key="7">
    <source>
        <dbReference type="ARBA" id="ARBA00023157"/>
    </source>
</evidence>
<comment type="subcellular location">
    <subcellularLocation>
        <location evidence="1 9">Secreted</location>
        <location evidence="1 9">Extracellular space</location>
        <location evidence="1 9">Extracellular matrix</location>
    </subcellularLocation>
</comment>